<feature type="region of interest" description="Disordered" evidence="1">
    <location>
        <begin position="1"/>
        <end position="34"/>
    </location>
</feature>
<sequence length="34" mass="3890">PDCRSVDADIEQGGANRRGEDHRQLGARRQRRTL</sequence>
<evidence type="ECO:0000256" key="1">
    <source>
        <dbReference type="SAM" id="MobiDB-lite"/>
    </source>
</evidence>
<dbReference type="AlphaFoldDB" id="A0A6J4SDM9"/>
<feature type="compositionally biased region" description="Basic residues" evidence="1">
    <location>
        <begin position="25"/>
        <end position="34"/>
    </location>
</feature>
<organism evidence="2">
    <name type="scientific">uncultured Sphingomonas sp</name>
    <dbReference type="NCBI Taxonomy" id="158754"/>
    <lineage>
        <taxon>Bacteria</taxon>
        <taxon>Pseudomonadati</taxon>
        <taxon>Pseudomonadota</taxon>
        <taxon>Alphaproteobacteria</taxon>
        <taxon>Sphingomonadales</taxon>
        <taxon>Sphingomonadaceae</taxon>
        <taxon>Sphingomonas</taxon>
        <taxon>environmental samples</taxon>
    </lineage>
</organism>
<dbReference type="EMBL" id="CADCVY010000038">
    <property type="protein sequence ID" value="CAA9496473.1"/>
    <property type="molecule type" value="Genomic_DNA"/>
</dbReference>
<proteinExistence type="predicted"/>
<reference evidence="2" key="1">
    <citation type="submission" date="2020-02" db="EMBL/GenBank/DDBJ databases">
        <authorList>
            <person name="Meier V. D."/>
        </authorList>
    </citation>
    <scope>NUCLEOTIDE SEQUENCE</scope>
    <source>
        <strain evidence="2">AVDCRST_MAG44</strain>
    </source>
</reference>
<feature type="non-terminal residue" evidence="2">
    <location>
        <position position="1"/>
    </location>
</feature>
<accession>A0A6J4SDM9</accession>
<protein>
    <submittedName>
        <fullName evidence="2">Uncharacterized protein</fullName>
    </submittedName>
</protein>
<evidence type="ECO:0000313" key="2">
    <source>
        <dbReference type="EMBL" id="CAA9496473.1"/>
    </source>
</evidence>
<name>A0A6J4SDM9_9SPHN</name>
<gene>
    <name evidence="2" type="ORF">AVDCRST_MAG44-498</name>
</gene>
<feature type="non-terminal residue" evidence="2">
    <location>
        <position position="34"/>
    </location>
</feature>